<feature type="region of interest" description="Disordered" evidence="16">
    <location>
        <begin position="255"/>
        <end position="317"/>
    </location>
</feature>
<dbReference type="EMBL" id="DWXZ01000041">
    <property type="protein sequence ID" value="HJB36896.1"/>
    <property type="molecule type" value="Genomic_DNA"/>
</dbReference>
<dbReference type="GO" id="GO:0005524">
    <property type="term" value="F:ATP binding"/>
    <property type="evidence" value="ECO:0007669"/>
    <property type="project" value="UniProtKB-UniRule"/>
</dbReference>
<comment type="function">
    <text evidence="13">Essential cell division protein that coordinates cell division and chromosome segregation. The N-terminus is involved in assembly of the cell-division machinery. The C-terminus functions as a DNA motor that moves dsDNA in an ATP-dependent manner towards the dif recombination site, which is located within the replication terminus region. Required for activation of the Xer recombinase, allowing activation of chromosome unlinking by recombination.</text>
</comment>
<sequence>MPAKKKTSSQKKPAAKRTPPASSTKKRTTAKSSRGGKAGQNNHLTAEAIRQKNQVRAVVLFACAILLGCLVLIPGDNLWRWAHDAILGLFGSWALLWPVLMIYVAVITAMEKPKGSISGKVWMTVVVIVLFCATGFIFGKQDIPDGLNFWEYIVHLYTENAGTGGGVLGGLLGLPLVRAAGLVGARIIIVLLLFVAVMVLTGTTLLGLFRTIKRPVDMVSEGIETARQRREEERLILEQSRDIDVPLEEQLPAHPVRAEAPAALFPPPPEKKKKEKNNEKLDRLKAVFGVEETGEEPPEEAPAASAPTPDTREMEEGTQALERALEEIEDIHIPAPQVETVRSAPPKEEAPALPEKPAGEAPPVPDDVKELTEKFMEQKERNDRKEATPAQMATYQAAEPAKAYCFPPVTMLAVSPHGNPALETEELQTNGRILVDTLKSFGVQTKILDICRGPAVTRYEIQPAAGVKISKITNLSDDLALNLAATGVRIEAPIPGKAAVGIEVPNKTRSTVRMRELVESNSFQSSKSKLSVALGRDIAGQPVIADLAKMPHLLIAGTTGSGKSVCINSLIVSMLYKASPDEVRFLMIDPKAVELTEYNGMPHMLVPVVTDPRKASGALGWAVSEMMKRYKIFSECNVRNLKGYNSLAASQDYQDENGQPMPAMPQIVIIIDELADLMMAAPKEVEDSICRLAQLARAAGMHLVVATQRPSVDVVTGLIKANIPSRIALTVSNSVDSRTILDAGGAEKLLGNGDMLFAPVGVTKPLRVQGCYVSDDEISSVVEFVKKTKSIEYDEKVIEEIERNAASESKGDDGGDSEGGGDPMIDEAIKVVVEAGQASTSLLQRRLRLGYARAGRLIDEMEQLGVVGPHEGSKPRQVLMTYAQWMERSMQQGSSSNEES</sequence>
<dbReference type="InterPro" id="IPR041027">
    <property type="entry name" value="FtsK_alpha"/>
</dbReference>
<dbReference type="PANTHER" id="PTHR22683:SF41">
    <property type="entry name" value="DNA TRANSLOCASE FTSK"/>
    <property type="match status" value="1"/>
</dbReference>
<dbReference type="InterPro" id="IPR027417">
    <property type="entry name" value="P-loop_NTPase"/>
</dbReference>
<dbReference type="AlphaFoldDB" id="A0A9D2LWF4"/>
<reference evidence="19" key="2">
    <citation type="submission" date="2021-04" db="EMBL/GenBank/DDBJ databases">
        <authorList>
            <person name="Gilroy R."/>
        </authorList>
    </citation>
    <scope>NUCLEOTIDE SEQUENCE</scope>
    <source>
        <strain evidence="19">ChiBcolR8-3208</strain>
    </source>
</reference>
<dbReference type="GO" id="GO:0003677">
    <property type="term" value="F:DNA binding"/>
    <property type="evidence" value="ECO:0007669"/>
    <property type="project" value="UniProtKB-KW"/>
</dbReference>
<evidence type="ECO:0000256" key="5">
    <source>
        <dbReference type="ARBA" id="ARBA00022692"/>
    </source>
</evidence>
<dbReference type="InterPro" id="IPR025199">
    <property type="entry name" value="FtsK_4TM"/>
</dbReference>
<keyword evidence="12" id="KW-0131">Cell cycle</keyword>
<evidence type="ECO:0000256" key="16">
    <source>
        <dbReference type="SAM" id="MobiDB-lite"/>
    </source>
</evidence>
<reference evidence="19" key="1">
    <citation type="journal article" date="2021" name="PeerJ">
        <title>Extensive microbial diversity within the chicken gut microbiome revealed by metagenomics and culture.</title>
        <authorList>
            <person name="Gilroy R."/>
            <person name="Ravi A."/>
            <person name="Getino M."/>
            <person name="Pursley I."/>
            <person name="Horton D.L."/>
            <person name="Alikhan N.F."/>
            <person name="Baker D."/>
            <person name="Gharbi K."/>
            <person name="Hall N."/>
            <person name="Watson M."/>
            <person name="Adriaenssens E.M."/>
            <person name="Foster-Nyarko E."/>
            <person name="Jarju S."/>
            <person name="Secka A."/>
            <person name="Antonio M."/>
            <person name="Oren A."/>
            <person name="Chaudhuri R.R."/>
            <person name="La Ragione R."/>
            <person name="Hildebrand F."/>
            <person name="Pallen M.J."/>
        </authorList>
    </citation>
    <scope>NUCLEOTIDE SEQUENCE</scope>
    <source>
        <strain evidence="19">ChiBcolR8-3208</strain>
    </source>
</reference>
<dbReference type="InterPro" id="IPR002543">
    <property type="entry name" value="FtsK_dom"/>
</dbReference>
<gene>
    <name evidence="19" type="ORF">H9942_02360</name>
</gene>
<comment type="caution">
    <text evidence="19">The sequence shown here is derived from an EMBL/GenBank/DDBJ whole genome shotgun (WGS) entry which is preliminary data.</text>
</comment>
<feature type="transmembrane region" description="Helical" evidence="17">
    <location>
        <begin position="85"/>
        <end position="109"/>
    </location>
</feature>
<feature type="transmembrane region" description="Helical" evidence="17">
    <location>
        <begin position="55"/>
        <end position="73"/>
    </location>
</feature>
<keyword evidence="8 15" id="KW-0067">ATP-binding</keyword>
<dbReference type="CDD" id="cd01127">
    <property type="entry name" value="TrwB_TraG_TraD_VirD4"/>
    <property type="match status" value="1"/>
</dbReference>
<evidence type="ECO:0000256" key="1">
    <source>
        <dbReference type="ARBA" id="ARBA00004651"/>
    </source>
</evidence>
<evidence type="ECO:0000256" key="14">
    <source>
        <dbReference type="ARBA" id="ARBA00025923"/>
    </source>
</evidence>
<proteinExistence type="inferred from homology"/>
<evidence type="ECO:0000256" key="11">
    <source>
        <dbReference type="ARBA" id="ARBA00023136"/>
    </source>
</evidence>
<dbReference type="InterPro" id="IPR018541">
    <property type="entry name" value="Ftsk_gamma"/>
</dbReference>
<protein>
    <submittedName>
        <fullName evidence="19">DNA translocase FtsK</fullName>
    </submittedName>
</protein>
<feature type="compositionally biased region" description="Basic residues" evidence="16">
    <location>
        <begin position="1"/>
        <end position="15"/>
    </location>
</feature>
<feature type="region of interest" description="Disordered" evidence="16">
    <location>
        <begin position="1"/>
        <end position="43"/>
    </location>
</feature>
<dbReference type="Gene3D" id="3.40.50.300">
    <property type="entry name" value="P-loop containing nucleotide triphosphate hydrolases"/>
    <property type="match status" value="1"/>
</dbReference>
<evidence type="ECO:0000256" key="9">
    <source>
        <dbReference type="ARBA" id="ARBA00022989"/>
    </source>
</evidence>
<comment type="subcellular location">
    <subcellularLocation>
        <location evidence="1">Cell membrane</location>
        <topology evidence="1">Multi-pass membrane protein</topology>
    </subcellularLocation>
</comment>
<evidence type="ECO:0000256" key="12">
    <source>
        <dbReference type="ARBA" id="ARBA00023306"/>
    </source>
</evidence>
<dbReference type="Pfam" id="PF01580">
    <property type="entry name" value="FtsK_SpoIIIE"/>
    <property type="match status" value="1"/>
</dbReference>
<keyword evidence="10" id="KW-0238">DNA-binding</keyword>
<keyword evidence="11 17" id="KW-0472">Membrane</keyword>
<feature type="compositionally biased region" description="Basic and acidic residues" evidence="16">
    <location>
        <begin position="803"/>
        <end position="813"/>
    </location>
</feature>
<dbReference type="GO" id="GO:0007059">
    <property type="term" value="P:chromosome segregation"/>
    <property type="evidence" value="ECO:0007669"/>
    <property type="project" value="UniProtKB-KW"/>
</dbReference>
<keyword evidence="6 15" id="KW-0547">Nucleotide-binding</keyword>
<keyword evidence="5 17" id="KW-0812">Transmembrane</keyword>
<keyword evidence="3" id="KW-1003">Cell membrane</keyword>
<dbReference type="GO" id="GO:0051301">
    <property type="term" value="P:cell division"/>
    <property type="evidence" value="ECO:0007669"/>
    <property type="project" value="UniProtKB-KW"/>
</dbReference>
<evidence type="ECO:0000256" key="13">
    <source>
        <dbReference type="ARBA" id="ARBA00024986"/>
    </source>
</evidence>
<keyword evidence="4" id="KW-0132">Cell division</keyword>
<feature type="transmembrane region" description="Helical" evidence="17">
    <location>
        <begin position="121"/>
        <end position="141"/>
    </location>
</feature>
<feature type="transmembrane region" description="Helical" evidence="17">
    <location>
        <begin position="187"/>
        <end position="209"/>
    </location>
</feature>
<evidence type="ECO:0000259" key="18">
    <source>
        <dbReference type="PROSITE" id="PS50901"/>
    </source>
</evidence>
<evidence type="ECO:0000256" key="10">
    <source>
        <dbReference type="ARBA" id="ARBA00023125"/>
    </source>
</evidence>
<evidence type="ECO:0000256" key="2">
    <source>
        <dbReference type="ARBA" id="ARBA00006474"/>
    </source>
</evidence>
<dbReference type="InterPro" id="IPR036388">
    <property type="entry name" value="WH-like_DNA-bd_sf"/>
</dbReference>
<dbReference type="Proteomes" id="UP000824214">
    <property type="component" value="Unassembled WGS sequence"/>
</dbReference>
<dbReference type="GO" id="GO:0005886">
    <property type="term" value="C:plasma membrane"/>
    <property type="evidence" value="ECO:0007669"/>
    <property type="project" value="UniProtKB-SubCell"/>
</dbReference>
<evidence type="ECO:0000256" key="17">
    <source>
        <dbReference type="SAM" id="Phobius"/>
    </source>
</evidence>
<dbReference type="PROSITE" id="PS50901">
    <property type="entry name" value="FTSK"/>
    <property type="match status" value="1"/>
</dbReference>
<feature type="domain" description="FtsK" evidence="18">
    <location>
        <begin position="540"/>
        <end position="738"/>
    </location>
</feature>
<dbReference type="SUPFAM" id="SSF52540">
    <property type="entry name" value="P-loop containing nucleoside triphosphate hydrolases"/>
    <property type="match status" value="1"/>
</dbReference>
<feature type="compositionally biased region" description="Basic and acidic residues" evidence="16">
    <location>
        <begin position="269"/>
        <end position="285"/>
    </location>
</feature>
<dbReference type="Pfam" id="PF13491">
    <property type="entry name" value="FtsK_4TM"/>
    <property type="match status" value="1"/>
</dbReference>
<feature type="region of interest" description="Disordered" evidence="16">
    <location>
        <begin position="803"/>
        <end position="824"/>
    </location>
</feature>
<dbReference type="InterPro" id="IPR050206">
    <property type="entry name" value="FtsK/SpoIIIE/SftA"/>
</dbReference>
<keyword evidence="9 17" id="KW-1133">Transmembrane helix</keyword>
<comment type="similarity">
    <text evidence="2">Belongs to the FtsK/SpoIIIE/SftA family.</text>
</comment>
<dbReference type="SMART" id="SM00843">
    <property type="entry name" value="Ftsk_gamma"/>
    <property type="match status" value="1"/>
</dbReference>
<evidence type="ECO:0000313" key="19">
    <source>
        <dbReference type="EMBL" id="HJB36896.1"/>
    </source>
</evidence>
<evidence type="ECO:0000313" key="20">
    <source>
        <dbReference type="Proteomes" id="UP000824214"/>
    </source>
</evidence>
<dbReference type="SUPFAM" id="SSF46785">
    <property type="entry name" value="Winged helix' DNA-binding domain"/>
    <property type="match status" value="1"/>
</dbReference>
<comment type="subunit">
    <text evidence="14">Homohexamer. Forms a ring that surrounds DNA.</text>
</comment>
<name>A0A9D2LWF4_9FIRM</name>
<evidence type="ECO:0000256" key="8">
    <source>
        <dbReference type="ARBA" id="ARBA00022840"/>
    </source>
</evidence>
<dbReference type="PANTHER" id="PTHR22683">
    <property type="entry name" value="SPORULATION PROTEIN RELATED"/>
    <property type="match status" value="1"/>
</dbReference>
<dbReference type="Gene3D" id="3.30.980.40">
    <property type="match status" value="1"/>
</dbReference>
<accession>A0A9D2LWF4</accession>
<organism evidence="19 20">
    <name type="scientific">Candidatus Acutalibacter ornithocaccae</name>
    <dbReference type="NCBI Taxonomy" id="2838416"/>
    <lineage>
        <taxon>Bacteria</taxon>
        <taxon>Bacillati</taxon>
        <taxon>Bacillota</taxon>
        <taxon>Clostridia</taxon>
        <taxon>Eubacteriales</taxon>
        <taxon>Acutalibacteraceae</taxon>
        <taxon>Acutalibacter</taxon>
    </lineage>
</organism>
<feature type="binding site" evidence="15">
    <location>
        <begin position="557"/>
        <end position="564"/>
    </location>
    <ligand>
        <name>ATP</name>
        <dbReference type="ChEBI" id="CHEBI:30616"/>
    </ligand>
</feature>
<dbReference type="Pfam" id="PF09397">
    <property type="entry name" value="FtsK_gamma"/>
    <property type="match status" value="1"/>
</dbReference>
<evidence type="ECO:0000256" key="7">
    <source>
        <dbReference type="ARBA" id="ARBA00022829"/>
    </source>
</evidence>
<evidence type="ECO:0000256" key="3">
    <source>
        <dbReference type="ARBA" id="ARBA00022475"/>
    </source>
</evidence>
<evidence type="ECO:0000256" key="15">
    <source>
        <dbReference type="PROSITE-ProRule" id="PRU00289"/>
    </source>
</evidence>
<dbReference type="Gene3D" id="1.10.10.10">
    <property type="entry name" value="Winged helix-like DNA-binding domain superfamily/Winged helix DNA-binding domain"/>
    <property type="match status" value="1"/>
</dbReference>
<dbReference type="SMART" id="SM00382">
    <property type="entry name" value="AAA"/>
    <property type="match status" value="1"/>
</dbReference>
<feature type="region of interest" description="Disordered" evidence="16">
    <location>
        <begin position="334"/>
        <end position="366"/>
    </location>
</feature>
<keyword evidence="7" id="KW-0159">Chromosome partition</keyword>
<dbReference type="InterPro" id="IPR003593">
    <property type="entry name" value="AAA+_ATPase"/>
</dbReference>
<evidence type="ECO:0000256" key="6">
    <source>
        <dbReference type="ARBA" id="ARBA00022741"/>
    </source>
</evidence>
<feature type="transmembrane region" description="Helical" evidence="17">
    <location>
        <begin position="161"/>
        <end position="180"/>
    </location>
</feature>
<evidence type="ECO:0000256" key="4">
    <source>
        <dbReference type="ARBA" id="ARBA00022618"/>
    </source>
</evidence>
<dbReference type="Pfam" id="PF17854">
    <property type="entry name" value="FtsK_alpha"/>
    <property type="match status" value="1"/>
</dbReference>
<dbReference type="InterPro" id="IPR036390">
    <property type="entry name" value="WH_DNA-bd_sf"/>
</dbReference>